<geneLocation type="mitochondrion" evidence="1"/>
<dbReference type="EMBL" id="LKAM01000006">
    <property type="protein sequence ID" value="KUM48223.1"/>
    <property type="molecule type" value="Genomic_DNA"/>
</dbReference>
<keyword evidence="1" id="KW-0496">Mitochondrion</keyword>
<comment type="caution">
    <text evidence="1">The sequence shown here is derived from an EMBL/GenBank/DDBJ whole genome shotgun (WGS) entry which is preliminary data.</text>
</comment>
<sequence>MPVPGSASTSETTAASIGSETAGDAAFASRFLNVSAPASLSVPSALAVSAHDDYATLTSGGTRSISTYASFSVAFAFYGSAGYKRSDAADSLIAYSTGSNGIASRSRPGTA</sequence>
<proteinExistence type="predicted"/>
<evidence type="ECO:0000313" key="1">
    <source>
        <dbReference type="EMBL" id="KUM48223.1"/>
    </source>
</evidence>
<protein>
    <submittedName>
        <fullName evidence="1">Uncharacterized protein</fullName>
    </submittedName>
</protein>
<dbReference type="AlphaFoldDB" id="A0A101LZS3"/>
<reference evidence="1" key="1">
    <citation type="journal article" date="2015" name="Genome Biol. Evol.">
        <title>Organellar Genomes of White Spruce (Picea glauca): Assembly and Annotation.</title>
        <authorList>
            <person name="Jackman S.D."/>
            <person name="Warren R.L."/>
            <person name="Gibb E.A."/>
            <person name="Vandervalk B.P."/>
            <person name="Mohamadi H."/>
            <person name="Chu J."/>
            <person name="Raymond A."/>
            <person name="Pleasance S."/>
            <person name="Coope R."/>
            <person name="Wildung M.R."/>
            <person name="Ritland C.E."/>
            <person name="Bousquet J."/>
            <person name="Jones S.J."/>
            <person name="Bohlmann J."/>
            <person name="Birol I."/>
        </authorList>
    </citation>
    <scope>NUCLEOTIDE SEQUENCE [LARGE SCALE GENOMIC DNA]</scope>
    <source>
        <tissue evidence="1">Flushing bud</tissue>
    </source>
</reference>
<organism evidence="1">
    <name type="scientific">Picea glauca</name>
    <name type="common">White spruce</name>
    <name type="synonym">Pinus glauca</name>
    <dbReference type="NCBI Taxonomy" id="3330"/>
    <lineage>
        <taxon>Eukaryota</taxon>
        <taxon>Viridiplantae</taxon>
        <taxon>Streptophyta</taxon>
        <taxon>Embryophyta</taxon>
        <taxon>Tracheophyta</taxon>
        <taxon>Spermatophyta</taxon>
        <taxon>Pinopsida</taxon>
        <taxon>Pinidae</taxon>
        <taxon>Conifers I</taxon>
        <taxon>Pinales</taxon>
        <taxon>Pinaceae</taxon>
        <taxon>Picea</taxon>
    </lineage>
</organism>
<accession>A0A101LZS3</accession>
<gene>
    <name evidence="1" type="ORF">ABT39_MTgene5220</name>
</gene>
<name>A0A101LZS3_PICGL</name>